<keyword evidence="3" id="KW-1185">Reference proteome</keyword>
<evidence type="ECO:0000313" key="2">
    <source>
        <dbReference type="EMBL" id="TCD08587.1"/>
    </source>
</evidence>
<reference evidence="2 3" key="1">
    <citation type="submission" date="2019-02" db="EMBL/GenBank/DDBJ databases">
        <title>Pedobacter sp. RP-3-11 sp. nov., isolated from Arctic soil.</title>
        <authorList>
            <person name="Dahal R.H."/>
        </authorList>
    </citation>
    <scope>NUCLEOTIDE SEQUENCE [LARGE SCALE GENOMIC DNA]</scope>
    <source>
        <strain evidence="2 3">RP-3-11</strain>
    </source>
</reference>
<evidence type="ECO:0000256" key="1">
    <source>
        <dbReference type="SAM" id="Phobius"/>
    </source>
</evidence>
<feature type="transmembrane region" description="Helical" evidence="1">
    <location>
        <begin position="56"/>
        <end position="77"/>
    </location>
</feature>
<comment type="caution">
    <text evidence="2">The sequence shown here is derived from an EMBL/GenBank/DDBJ whole genome shotgun (WGS) entry which is preliminary data.</text>
</comment>
<keyword evidence="1" id="KW-0812">Transmembrane</keyword>
<dbReference type="AlphaFoldDB" id="A0A4R0P398"/>
<dbReference type="RefSeq" id="WP_131559065.1">
    <property type="nucleotide sequence ID" value="NZ_SJSN01000008.1"/>
</dbReference>
<sequence length="78" mass="8725">MGLFKFFSKRKEAKLLAAPQERTARKIAERILAVQRNTAAKLNAQAQKMGQVKTRIILGALLLGFAAYLVYIMVNAIF</sequence>
<name>A0A4R0P398_9SPHI</name>
<accession>A0A4R0P398</accession>
<keyword evidence="1" id="KW-1133">Transmembrane helix</keyword>
<dbReference type="Proteomes" id="UP000291485">
    <property type="component" value="Unassembled WGS sequence"/>
</dbReference>
<proteinExistence type="predicted"/>
<keyword evidence="1" id="KW-0472">Membrane</keyword>
<gene>
    <name evidence="2" type="ORF">EZ449_12155</name>
</gene>
<evidence type="ECO:0000313" key="3">
    <source>
        <dbReference type="Proteomes" id="UP000291485"/>
    </source>
</evidence>
<organism evidence="2 3">
    <name type="scientific">Pedobacter frigidisoli</name>
    <dbReference type="NCBI Taxonomy" id="2530455"/>
    <lineage>
        <taxon>Bacteria</taxon>
        <taxon>Pseudomonadati</taxon>
        <taxon>Bacteroidota</taxon>
        <taxon>Sphingobacteriia</taxon>
        <taxon>Sphingobacteriales</taxon>
        <taxon>Sphingobacteriaceae</taxon>
        <taxon>Pedobacter</taxon>
    </lineage>
</organism>
<evidence type="ECO:0008006" key="4">
    <source>
        <dbReference type="Google" id="ProtNLM"/>
    </source>
</evidence>
<dbReference type="EMBL" id="SJSN01000008">
    <property type="protein sequence ID" value="TCD08587.1"/>
    <property type="molecule type" value="Genomic_DNA"/>
</dbReference>
<protein>
    <recommendedName>
        <fullName evidence="4">Phage shock protein C (PspC) family protein</fullName>
    </recommendedName>
</protein>